<keyword evidence="5" id="KW-1185">Reference proteome</keyword>
<evidence type="ECO:0000259" key="2">
    <source>
        <dbReference type="Pfam" id="PF00296"/>
    </source>
</evidence>
<evidence type="ECO:0000313" key="4">
    <source>
        <dbReference type="EMBL" id="MDX3022665.1"/>
    </source>
</evidence>
<feature type="domain" description="Luciferase-like" evidence="2">
    <location>
        <begin position="13"/>
        <end position="73"/>
    </location>
</feature>
<gene>
    <name evidence="3" type="ORF">PV399_16505</name>
    <name evidence="4" type="ORF">PV666_33010</name>
</gene>
<dbReference type="Proteomes" id="UP001272987">
    <property type="component" value="Unassembled WGS sequence"/>
</dbReference>
<dbReference type="Pfam" id="PF00296">
    <property type="entry name" value="Bac_luciferase"/>
    <property type="match status" value="1"/>
</dbReference>
<dbReference type="InterPro" id="IPR036661">
    <property type="entry name" value="Luciferase-like_sf"/>
</dbReference>
<dbReference type="EMBL" id="JARAWC010000011">
    <property type="protein sequence ID" value="MDX2961307.1"/>
    <property type="molecule type" value="Genomic_DNA"/>
</dbReference>
<dbReference type="InterPro" id="IPR011251">
    <property type="entry name" value="Luciferase-like_dom"/>
</dbReference>
<dbReference type="GeneID" id="69812797"/>
<proteinExistence type="predicted"/>
<dbReference type="Gene3D" id="3.20.20.30">
    <property type="entry name" value="Luciferase-like domain"/>
    <property type="match status" value="1"/>
</dbReference>
<dbReference type="AlphaFoldDB" id="A0AAP6EFR6"/>
<dbReference type="GO" id="GO:0016705">
    <property type="term" value="F:oxidoreductase activity, acting on paired donors, with incorporation or reduction of molecular oxygen"/>
    <property type="evidence" value="ECO:0007669"/>
    <property type="project" value="InterPro"/>
</dbReference>
<evidence type="ECO:0000256" key="1">
    <source>
        <dbReference type="SAM" id="MobiDB-lite"/>
    </source>
</evidence>
<accession>A0AAP6EFR6</accession>
<name>A0AAP6EFR6_9ACTN</name>
<evidence type="ECO:0000313" key="5">
    <source>
        <dbReference type="Proteomes" id="UP001272987"/>
    </source>
</evidence>
<dbReference type="SUPFAM" id="SSF51679">
    <property type="entry name" value="Bacterial luciferase-like"/>
    <property type="match status" value="1"/>
</dbReference>
<evidence type="ECO:0000313" key="3">
    <source>
        <dbReference type="EMBL" id="MDX2961307.1"/>
    </source>
</evidence>
<evidence type="ECO:0000313" key="6">
    <source>
        <dbReference type="Proteomes" id="UP001282288"/>
    </source>
</evidence>
<dbReference type="EMBL" id="JARAWP010000022">
    <property type="protein sequence ID" value="MDX3022665.1"/>
    <property type="molecule type" value="Genomic_DNA"/>
</dbReference>
<dbReference type="Proteomes" id="UP001282288">
    <property type="component" value="Unassembled WGS sequence"/>
</dbReference>
<feature type="region of interest" description="Disordered" evidence="1">
    <location>
        <begin position="94"/>
        <end position="143"/>
    </location>
</feature>
<protein>
    <submittedName>
        <fullName evidence="3">LLM class flavin-dependent oxidoreductase</fullName>
    </submittedName>
</protein>
<organism evidence="3 6">
    <name type="scientific">Streptomyces acidiscabies</name>
    <dbReference type="NCBI Taxonomy" id="42234"/>
    <lineage>
        <taxon>Bacteria</taxon>
        <taxon>Bacillati</taxon>
        <taxon>Actinomycetota</taxon>
        <taxon>Actinomycetes</taxon>
        <taxon>Kitasatosporales</taxon>
        <taxon>Streptomycetaceae</taxon>
        <taxon>Streptomyces</taxon>
    </lineage>
</organism>
<comment type="caution">
    <text evidence="3">The sequence shown here is derived from an EMBL/GenBank/DDBJ whole genome shotgun (WGS) entry which is preliminary data.</text>
</comment>
<reference evidence="3 5" key="1">
    <citation type="journal article" date="2023" name="Microb. Genom.">
        <title>Mesoterricola silvestris gen. nov., sp. nov., Mesoterricola sediminis sp. nov., Geothrix oryzae sp. nov., Geothrix edaphica sp. nov., Geothrix rubra sp. nov., and Geothrix limicola sp. nov., six novel members of Acidobacteriota isolated from soils.</title>
        <authorList>
            <person name="Weisberg A.J."/>
            <person name="Pearce E."/>
            <person name="Kramer C.G."/>
            <person name="Chang J.H."/>
            <person name="Clarke C.R."/>
        </authorList>
    </citation>
    <scope>NUCLEOTIDE SEQUENCE</scope>
    <source>
        <strain evidence="4 5">NB05-1H</strain>
        <strain evidence="3">NRRL_B-16521</strain>
    </source>
</reference>
<sequence length="143" mass="14949">MRRAGGAVWMGQLPVLVAALRPVMLRIAGELADGTVLWVADEYVVPAITESAEAAGRSAPRVVAGIPVCVCTPHEVDATRILGEAEISIHLAGHEPTYGPSATPRGTRRLQLNAFSPKPSSGRAHGSSVPETHSARNCTAPPE</sequence>
<dbReference type="RefSeq" id="WP_223786426.1">
    <property type="nucleotide sequence ID" value="NZ_BCML01000008.1"/>
</dbReference>